<name>A0ABR6D1W8_9MICC</name>
<dbReference type="SMART" id="SM00382">
    <property type="entry name" value="AAA"/>
    <property type="match status" value="2"/>
</dbReference>
<dbReference type="GeneID" id="93364042"/>
<sequence length="1169" mass="125359">MSILRVHDGLFGLTFQQALDKASPGATIALTPGTYAEFESIPVGNLRIIGAGSRPEDVILVTQLDVHGQISVENLTLQAPHFHNAVRLHGPTASAVFLYTAIQPEPTGQFPAVYSEGGAVTVRRSTLDQGPGGCALYVEGQGTATFEDSTTGTVNAVASTVTTVDSTHGAFHLSAASKVHARGTLCLAPAEGMRGLVLTAFSVLKAERLTTDITYLELSLEDSALDVAEVSTSSDVDVHVMTSGGSHVQIPPDTVRVTDIDRQKAEQEVAERRQREEAAARRRAEEAAAEAAATGEAARQAAAEAQAEARRQEEAKPRAVMWTAAQGADFTTVQDQLRPGDTLVLEEGDFHLPDPAIMLNCHIRGTGRADRIRLHGAVGIPNGATVRLENMLLVTPSTGNAVNVHAGGNATLTGVLVDPTKAEVFSPLCSSGGRLTLNEVRVVSEPTSYLADVLGTQGGVIVAEDSTFGIVRLESSARATLTDCTANQLYVLGSGEALSLGTLRIPPTTPHLRALAVEEGGRGTIADLCVEEPCEVFVAGSLQIAHVSSAPHALHLITTDTALHSIPEDAIATAEEPSQTATADATLVEHPGENSTGDREPSAGRGHDGADLADTNCDPMAQLSALTGLADVKNQVQTFIAEVRFAEARRQRGFAVRRQTLHSQFLGNPGTGKTTVARLLGRALHQAGVLSSDVFVEVTREDLVSEHIGGTGPKTRRILESALGGILFIDEAYTLAEGGPQDFGREAIATLLAFMENHRDEFMVILAGYPEQMHAFFKANPGLRSRVPLRFDFEDYSTAELVQMGLAALADDGFTVDPDAYRRTVAEAHRSSGDRSNGRWVRNLNDRLVRHMAHRVMAESGAAEDMVGVEDERLTQVDPADLHALLGRSTEDDTGVDHLLVELDEMVGLETVKAWVRGLVAQAEADERLRDAGVDLPRPTYHMVFAGSPGTGKTTVARLVGKLFHRLGILSTPQVVEASRERMVGRYIGHTEERTGLLLDEARGGVLFVDEAYQLDMPDSSNDFGKVAVETLITRLEDDRHSFIAIFAGYTDRMAQFLSLNPGLASRVPHNIEFPDYSPDDIAEIVVRTLRRTWSFDETVLRSAVAQGYAALPPESRANARQARNYADAISQAHKTWITESSTDGDDIRHIRDATIIGVLAAEPTGQDQ</sequence>
<dbReference type="RefSeq" id="WP_134377537.1">
    <property type="nucleotide sequence ID" value="NZ_BAAAYW010000033.1"/>
</dbReference>
<dbReference type="Gene3D" id="1.10.8.60">
    <property type="match status" value="1"/>
</dbReference>
<proteinExistence type="inferred from homology"/>
<dbReference type="Proteomes" id="UP000572670">
    <property type="component" value="Unassembled WGS sequence"/>
</dbReference>
<feature type="compositionally biased region" description="Basic and acidic residues" evidence="4">
    <location>
        <begin position="267"/>
        <end position="286"/>
    </location>
</feature>
<evidence type="ECO:0000256" key="1">
    <source>
        <dbReference type="ARBA" id="ARBA00010378"/>
    </source>
</evidence>
<reference evidence="6 7" key="1">
    <citation type="submission" date="2020-08" db="EMBL/GenBank/DDBJ databases">
        <title>Sequencing the genomes of 1000 actinobacteria strains.</title>
        <authorList>
            <person name="Klenk H.-P."/>
        </authorList>
    </citation>
    <scope>NUCLEOTIDE SEQUENCE [LARGE SCALE GENOMIC DNA]</scope>
    <source>
        <strain evidence="6 7">DSM 21948</strain>
    </source>
</reference>
<feature type="compositionally biased region" description="Basic and acidic residues" evidence="4">
    <location>
        <begin position="590"/>
        <end position="610"/>
    </location>
</feature>
<keyword evidence="3" id="KW-0067">ATP-binding</keyword>
<evidence type="ECO:0000259" key="5">
    <source>
        <dbReference type="SMART" id="SM00382"/>
    </source>
</evidence>
<organism evidence="6 7">
    <name type="scientific">Micrococcus yunnanensis</name>
    <dbReference type="NCBI Taxonomy" id="566027"/>
    <lineage>
        <taxon>Bacteria</taxon>
        <taxon>Bacillati</taxon>
        <taxon>Actinomycetota</taxon>
        <taxon>Actinomycetes</taxon>
        <taxon>Micrococcales</taxon>
        <taxon>Micrococcaceae</taxon>
        <taxon>Micrococcus</taxon>
    </lineage>
</organism>
<dbReference type="CDD" id="cd00009">
    <property type="entry name" value="AAA"/>
    <property type="match status" value="2"/>
</dbReference>
<comment type="similarity">
    <text evidence="1">Belongs to the CbxX/CfxQ family.</text>
</comment>
<feature type="domain" description="AAA+ ATPase" evidence="5">
    <location>
        <begin position="939"/>
        <end position="1078"/>
    </location>
</feature>
<dbReference type="PANTHER" id="PTHR43392">
    <property type="entry name" value="AAA-TYPE ATPASE FAMILY PROTEIN / ANKYRIN REPEAT FAMILY PROTEIN"/>
    <property type="match status" value="1"/>
</dbReference>
<dbReference type="EMBL" id="JACJIK010000001">
    <property type="protein sequence ID" value="MBA9059993.1"/>
    <property type="molecule type" value="Genomic_DNA"/>
</dbReference>
<keyword evidence="2" id="KW-0547">Nucleotide-binding</keyword>
<dbReference type="PRINTS" id="PR00819">
    <property type="entry name" value="CBXCFQXSUPER"/>
</dbReference>
<feature type="compositionally biased region" description="Basic and acidic residues" evidence="4">
    <location>
        <begin position="307"/>
        <end position="317"/>
    </location>
</feature>
<dbReference type="InterPro" id="IPR003593">
    <property type="entry name" value="AAA+_ATPase"/>
</dbReference>
<dbReference type="SUPFAM" id="SSF51126">
    <property type="entry name" value="Pectin lyase-like"/>
    <property type="match status" value="2"/>
</dbReference>
<dbReference type="InterPro" id="IPR050773">
    <property type="entry name" value="CbxX/CfxQ_RuBisCO_ESX"/>
</dbReference>
<dbReference type="Gene3D" id="3.40.50.300">
    <property type="entry name" value="P-loop containing nucleotide triphosphate hydrolases"/>
    <property type="match status" value="2"/>
</dbReference>
<evidence type="ECO:0000256" key="3">
    <source>
        <dbReference type="ARBA" id="ARBA00022840"/>
    </source>
</evidence>
<keyword evidence="7" id="KW-1185">Reference proteome</keyword>
<feature type="compositionally biased region" description="Low complexity" evidence="4">
    <location>
        <begin position="289"/>
        <end position="306"/>
    </location>
</feature>
<evidence type="ECO:0000256" key="2">
    <source>
        <dbReference type="ARBA" id="ARBA00022741"/>
    </source>
</evidence>
<dbReference type="SUPFAM" id="SSF52540">
    <property type="entry name" value="P-loop containing nucleoside triphosphate hydrolases"/>
    <property type="match status" value="2"/>
</dbReference>
<feature type="region of interest" description="Disordered" evidence="4">
    <location>
        <begin position="267"/>
        <end position="318"/>
    </location>
</feature>
<dbReference type="Pfam" id="PF00004">
    <property type="entry name" value="AAA"/>
    <property type="match status" value="2"/>
</dbReference>
<dbReference type="PANTHER" id="PTHR43392:SF2">
    <property type="entry name" value="AAA-TYPE ATPASE FAMILY PROTEIN _ ANKYRIN REPEAT FAMILY PROTEIN"/>
    <property type="match status" value="1"/>
</dbReference>
<feature type="domain" description="AAA+ ATPase" evidence="5">
    <location>
        <begin position="659"/>
        <end position="797"/>
    </location>
</feature>
<dbReference type="InterPro" id="IPR003959">
    <property type="entry name" value="ATPase_AAA_core"/>
</dbReference>
<comment type="caution">
    <text evidence="6">The sequence shown here is derived from an EMBL/GenBank/DDBJ whole genome shotgun (WGS) entry which is preliminary data.</text>
</comment>
<evidence type="ECO:0000313" key="7">
    <source>
        <dbReference type="Proteomes" id="UP000572670"/>
    </source>
</evidence>
<dbReference type="InterPro" id="IPR011050">
    <property type="entry name" value="Pectin_lyase_fold/virulence"/>
</dbReference>
<dbReference type="InterPro" id="IPR000641">
    <property type="entry name" value="CbxX/CfxQ"/>
</dbReference>
<accession>A0ABR6D1W8</accession>
<feature type="region of interest" description="Disordered" evidence="4">
    <location>
        <begin position="588"/>
        <end position="614"/>
    </location>
</feature>
<evidence type="ECO:0000256" key="4">
    <source>
        <dbReference type="SAM" id="MobiDB-lite"/>
    </source>
</evidence>
<dbReference type="InterPro" id="IPR027417">
    <property type="entry name" value="P-loop_NTPase"/>
</dbReference>
<protein>
    <submittedName>
        <fullName evidence="6">SpoVK/Ycf46/Vps4 family AAA+-type ATPase</fullName>
    </submittedName>
</protein>
<evidence type="ECO:0000313" key="6">
    <source>
        <dbReference type="EMBL" id="MBA9059993.1"/>
    </source>
</evidence>
<gene>
    <name evidence="6" type="ORF">HDA34_001700</name>
</gene>